<protein>
    <recommendedName>
        <fullName evidence="1">YqaJ viral recombinase domain-containing protein</fullName>
    </recommendedName>
</protein>
<dbReference type="EMBL" id="MN739435">
    <property type="protein sequence ID" value="QHT04633.1"/>
    <property type="molecule type" value="Genomic_DNA"/>
</dbReference>
<reference evidence="2" key="1">
    <citation type="journal article" date="2020" name="Nature">
        <title>Giant virus diversity and host interactions through global metagenomics.</title>
        <authorList>
            <person name="Schulz F."/>
            <person name="Roux S."/>
            <person name="Paez-Espino D."/>
            <person name="Jungbluth S."/>
            <person name="Walsh D.A."/>
            <person name="Denef V.J."/>
            <person name="McMahon K.D."/>
            <person name="Konstantinidis K.T."/>
            <person name="Eloe-Fadrosh E.A."/>
            <person name="Kyrpides N.C."/>
            <person name="Woyke T."/>
        </authorList>
    </citation>
    <scope>NUCLEOTIDE SEQUENCE</scope>
    <source>
        <strain evidence="2">GVMAG-M-3300021343-4</strain>
    </source>
</reference>
<dbReference type="AlphaFoldDB" id="A0A6C0CK13"/>
<dbReference type="SUPFAM" id="SSF52980">
    <property type="entry name" value="Restriction endonuclease-like"/>
    <property type="match status" value="1"/>
</dbReference>
<organism evidence="2">
    <name type="scientific">viral metagenome</name>
    <dbReference type="NCBI Taxonomy" id="1070528"/>
    <lineage>
        <taxon>unclassified sequences</taxon>
        <taxon>metagenomes</taxon>
        <taxon>organismal metagenomes</taxon>
    </lineage>
</organism>
<dbReference type="InterPro" id="IPR019080">
    <property type="entry name" value="YqaJ_viral_recombinase"/>
</dbReference>
<feature type="domain" description="YqaJ viral recombinase" evidence="1">
    <location>
        <begin position="24"/>
        <end position="152"/>
    </location>
</feature>
<dbReference type="InterPro" id="IPR051703">
    <property type="entry name" value="NF-kappa-B_Signaling_Reg"/>
</dbReference>
<dbReference type="PANTHER" id="PTHR46609:SF6">
    <property type="entry name" value="EXONUCLEASE, PHAGE-TYPE_RECB, C-TERMINAL DOMAIN-CONTAINING PROTEIN-RELATED"/>
    <property type="match status" value="1"/>
</dbReference>
<accession>A0A6C0CK13</accession>
<dbReference type="InterPro" id="IPR011604">
    <property type="entry name" value="PDDEXK-like_dom_sf"/>
</dbReference>
<name>A0A6C0CK13_9ZZZZ</name>
<sequence length="801" mass="92439">MKFTRNILKTLLSKASPAPQRSKEWFALRKERFTASEVAAILGYNPFQSPYKALYNKLTDAKFESDATKHGTRFEDNSKKYFEVKNGVDVHETGLYTKDLGPLKLGASPDGIYGDFRDRQIYGLEIKNVVTRKITGEIPIYYWIQMQVCMQTLGLDHWTYFETKYPPDAKEGDPPERYIQKIVARDDGWFNDHLPELCRMYSIYSLESDSTHSPEYTEAYLNSKGLYDLDTQAVKYTNITNYIQNDTVLDWLELYGSQKGYVKDRDTKYNFVQYIKDKNKQFRSKVFEYLKTRFDQSEYLDLKDSTSNRYASKELALGTVKAMRKHTPIIANAFFFDDSSSPPVYGNIDLLIREDYISKIFKETKIEAPDETSYVPVMIKFKTLELLSDGESLGNSGMQSAYKHQLALVSKALGKRASDNLQGGLLGRCYKYTSSGSTFRGNGCFDKLGVAVIDDDIMQTAQLALKTRLDIQRNGAEYDPSEFGGIDRDSRPVVNMKNQYSYPWHFSKSLIARKNQDVTLLWNVGMKHKINAEAATLKDRWCDSAELGMKTGTKRHIIDKLLKVNHSGLYDPVVMPRRLSKESRDLLRGDPSVKTMTVYIDFETVSNINDDLSEFPKISYEAQNYICVIGYVIDGQYYSHFIKDLSHRSEEDMVVEWMANIKRLYQTGGYEKIRYVHWTNAEKAFLNGYYNRSDRGDELREIDTVSEWLDLHKIFKDEPIIIKGCYDFKLKHIARSLYDHGLITTNWDSDNSIGDGLTACIALFETGCKNELVNKEILRYNEIDCAVLEEIHRFLSRKRLS</sequence>
<dbReference type="InterPro" id="IPR017482">
    <property type="entry name" value="Lambda-type_endonuclease"/>
</dbReference>
<dbReference type="NCBIfam" id="TIGR03033">
    <property type="entry name" value="phage_rel_nuc"/>
    <property type="match status" value="1"/>
</dbReference>
<dbReference type="CDD" id="cd22343">
    <property type="entry name" value="PDDEXK_lambda_exonuclease-like"/>
    <property type="match status" value="1"/>
</dbReference>
<proteinExistence type="predicted"/>
<evidence type="ECO:0000313" key="2">
    <source>
        <dbReference type="EMBL" id="QHT04633.1"/>
    </source>
</evidence>
<evidence type="ECO:0000259" key="1">
    <source>
        <dbReference type="Pfam" id="PF09588"/>
    </source>
</evidence>
<dbReference type="InterPro" id="IPR011335">
    <property type="entry name" value="Restrct_endonuc-II-like"/>
</dbReference>
<dbReference type="Pfam" id="PF09588">
    <property type="entry name" value="YqaJ"/>
    <property type="match status" value="1"/>
</dbReference>
<dbReference type="Gene3D" id="3.90.320.10">
    <property type="match status" value="1"/>
</dbReference>
<dbReference type="PANTHER" id="PTHR46609">
    <property type="entry name" value="EXONUCLEASE, PHAGE-TYPE/RECB, C-TERMINAL DOMAIN-CONTAINING PROTEIN"/>
    <property type="match status" value="1"/>
</dbReference>